<evidence type="ECO:0000256" key="2">
    <source>
        <dbReference type="ARBA" id="ARBA00022801"/>
    </source>
</evidence>
<keyword evidence="4 6" id="KW-0067">ATP-binding</keyword>
<evidence type="ECO:0000256" key="4">
    <source>
        <dbReference type="ARBA" id="ARBA00022840"/>
    </source>
</evidence>
<dbReference type="SUPFAM" id="SSF52540">
    <property type="entry name" value="P-loop containing nucleoside triphosphate hydrolases"/>
    <property type="match status" value="1"/>
</dbReference>
<organism evidence="11 12">
    <name type="scientific">Discostella pseudostelligera</name>
    <dbReference type="NCBI Taxonomy" id="259834"/>
    <lineage>
        <taxon>Eukaryota</taxon>
        <taxon>Sar</taxon>
        <taxon>Stramenopiles</taxon>
        <taxon>Ochrophyta</taxon>
        <taxon>Bacillariophyta</taxon>
        <taxon>Coscinodiscophyceae</taxon>
        <taxon>Thalassiosirophycidae</taxon>
        <taxon>Stephanodiscales</taxon>
        <taxon>Stephanodiscaceae</taxon>
        <taxon>Discostella</taxon>
    </lineage>
</organism>
<reference evidence="11 12" key="1">
    <citation type="submission" date="2024-10" db="EMBL/GenBank/DDBJ databases">
        <title>Updated reference genomes for cyclostephanoid diatoms.</title>
        <authorList>
            <person name="Roberts W.R."/>
            <person name="Alverson A.J."/>
        </authorList>
    </citation>
    <scope>NUCLEOTIDE SEQUENCE [LARGE SCALE GENOMIC DNA]</scope>
    <source>
        <strain evidence="11 12">AJA232-27</strain>
    </source>
</reference>
<dbReference type="InterPro" id="IPR014014">
    <property type="entry name" value="RNA_helicase_DEAD_Q_motif"/>
</dbReference>
<protein>
    <submittedName>
        <fullName evidence="11">Uncharacterized protein</fullName>
    </submittedName>
</protein>
<keyword evidence="12" id="KW-1185">Reference proteome</keyword>
<dbReference type="SMART" id="SM00487">
    <property type="entry name" value="DEXDc"/>
    <property type="match status" value="1"/>
</dbReference>
<evidence type="ECO:0000256" key="5">
    <source>
        <dbReference type="PROSITE-ProRule" id="PRU00552"/>
    </source>
</evidence>
<dbReference type="PROSITE" id="PS51194">
    <property type="entry name" value="HELICASE_CTER"/>
    <property type="match status" value="1"/>
</dbReference>
<feature type="region of interest" description="Disordered" evidence="7">
    <location>
        <begin position="296"/>
        <end position="318"/>
    </location>
</feature>
<dbReference type="Pfam" id="PF00271">
    <property type="entry name" value="Helicase_C"/>
    <property type="match status" value="1"/>
</dbReference>
<feature type="region of interest" description="Disordered" evidence="7">
    <location>
        <begin position="361"/>
        <end position="422"/>
    </location>
</feature>
<feature type="region of interest" description="Disordered" evidence="7">
    <location>
        <begin position="452"/>
        <end position="504"/>
    </location>
</feature>
<proteinExistence type="inferred from homology"/>
<dbReference type="InterPro" id="IPR027417">
    <property type="entry name" value="P-loop_NTPase"/>
</dbReference>
<comment type="similarity">
    <text evidence="6">Belongs to the DEAD box helicase family.</text>
</comment>
<dbReference type="GO" id="GO:0005524">
    <property type="term" value="F:ATP binding"/>
    <property type="evidence" value="ECO:0007669"/>
    <property type="project" value="UniProtKB-KW"/>
</dbReference>
<feature type="region of interest" description="Disordered" evidence="7">
    <location>
        <begin position="676"/>
        <end position="702"/>
    </location>
</feature>
<feature type="domain" description="DEAD-box RNA helicase Q" evidence="10">
    <location>
        <begin position="82"/>
        <end position="110"/>
    </location>
</feature>
<dbReference type="GO" id="GO:0004386">
    <property type="term" value="F:helicase activity"/>
    <property type="evidence" value="ECO:0007669"/>
    <property type="project" value="UniProtKB-KW"/>
</dbReference>
<dbReference type="InterPro" id="IPR014001">
    <property type="entry name" value="Helicase_ATP-bd"/>
</dbReference>
<evidence type="ECO:0000256" key="6">
    <source>
        <dbReference type="RuleBase" id="RU000492"/>
    </source>
</evidence>
<dbReference type="PROSITE" id="PS51195">
    <property type="entry name" value="Q_MOTIF"/>
    <property type="match status" value="1"/>
</dbReference>
<dbReference type="GO" id="GO:0016787">
    <property type="term" value="F:hydrolase activity"/>
    <property type="evidence" value="ECO:0007669"/>
    <property type="project" value="UniProtKB-KW"/>
</dbReference>
<name>A0ABD3M9W7_9STRA</name>
<dbReference type="InterPro" id="IPR050079">
    <property type="entry name" value="DEAD_box_RNA_helicase"/>
</dbReference>
<dbReference type="PANTHER" id="PTHR47959">
    <property type="entry name" value="ATP-DEPENDENT RNA HELICASE RHLE-RELATED"/>
    <property type="match status" value="1"/>
</dbReference>
<gene>
    <name evidence="11" type="ORF">ACHAWU_008616</name>
</gene>
<dbReference type="InterPro" id="IPR000629">
    <property type="entry name" value="RNA-helicase_DEAD-box_CS"/>
</dbReference>
<dbReference type="PANTHER" id="PTHR47959:SF24">
    <property type="entry name" value="ATP-DEPENDENT RNA HELICASE"/>
    <property type="match status" value="1"/>
</dbReference>
<evidence type="ECO:0000259" key="10">
    <source>
        <dbReference type="PROSITE" id="PS51195"/>
    </source>
</evidence>
<dbReference type="CDD" id="cd18787">
    <property type="entry name" value="SF2_C_DEAD"/>
    <property type="match status" value="1"/>
</dbReference>
<evidence type="ECO:0000256" key="3">
    <source>
        <dbReference type="ARBA" id="ARBA00022806"/>
    </source>
</evidence>
<keyword evidence="3 6" id="KW-0347">Helicase</keyword>
<dbReference type="InterPro" id="IPR001650">
    <property type="entry name" value="Helicase_C-like"/>
</dbReference>
<feature type="compositionally biased region" description="Basic residues" evidence="7">
    <location>
        <begin position="676"/>
        <end position="685"/>
    </location>
</feature>
<dbReference type="SMART" id="SM00490">
    <property type="entry name" value="HELICc"/>
    <property type="match status" value="1"/>
</dbReference>
<feature type="compositionally biased region" description="Basic residues" evidence="7">
    <location>
        <begin position="693"/>
        <end position="702"/>
    </location>
</feature>
<evidence type="ECO:0000259" key="8">
    <source>
        <dbReference type="PROSITE" id="PS51192"/>
    </source>
</evidence>
<evidence type="ECO:0000313" key="12">
    <source>
        <dbReference type="Proteomes" id="UP001530293"/>
    </source>
</evidence>
<feature type="domain" description="Helicase ATP-binding" evidence="8">
    <location>
        <begin position="134"/>
        <end position="350"/>
    </location>
</feature>
<feature type="short sequence motif" description="Q motif" evidence="5">
    <location>
        <begin position="82"/>
        <end position="110"/>
    </location>
</feature>
<dbReference type="PROSITE" id="PS00039">
    <property type="entry name" value="DEAD_ATP_HELICASE"/>
    <property type="match status" value="1"/>
</dbReference>
<dbReference type="EMBL" id="JALLBG020000214">
    <property type="protein sequence ID" value="KAL3759007.1"/>
    <property type="molecule type" value="Genomic_DNA"/>
</dbReference>
<evidence type="ECO:0000256" key="7">
    <source>
        <dbReference type="SAM" id="MobiDB-lite"/>
    </source>
</evidence>
<keyword evidence="2 6" id="KW-0378">Hydrolase</keyword>
<accession>A0ABD3M9W7</accession>
<comment type="caution">
    <text evidence="11">The sequence shown here is derived from an EMBL/GenBank/DDBJ whole genome shotgun (WGS) entry which is preliminary data.</text>
</comment>
<dbReference type="PROSITE" id="PS51192">
    <property type="entry name" value="HELICASE_ATP_BIND_1"/>
    <property type="match status" value="1"/>
</dbReference>
<evidence type="ECO:0000259" key="9">
    <source>
        <dbReference type="PROSITE" id="PS51194"/>
    </source>
</evidence>
<dbReference type="Gene3D" id="3.40.50.300">
    <property type="entry name" value="P-loop containing nucleotide triphosphate hydrolases"/>
    <property type="match status" value="2"/>
</dbReference>
<evidence type="ECO:0000313" key="11">
    <source>
        <dbReference type="EMBL" id="KAL3759007.1"/>
    </source>
</evidence>
<feature type="region of interest" description="Disordered" evidence="7">
    <location>
        <begin position="1"/>
        <end position="28"/>
    </location>
</feature>
<feature type="compositionally biased region" description="Low complexity" evidence="7">
    <location>
        <begin position="458"/>
        <end position="478"/>
    </location>
</feature>
<feature type="compositionally biased region" description="Low complexity" evidence="7">
    <location>
        <begin position="296"/>
        <end position="313"/>
    </location>
</feature>
<sequence length="702" mass="76461">MSSLFRKDPKRKRPPAATAVTDENNDIDDGVDIEYDVHDRSSGSGAAAISADIMHLRRPNSSSSTITNVNSNIISSSSSTMTTFADLGLCPPLVSTCRKLGFVKPTPVQRAIIPRILHDFQTASNRTTNNNSSSSTSSSSSHLLVLSATGSGKTAAFALPLLHLLSHDPYGIYALVITPTRELAKQIQQQILALGCGSGWKITVALIVGGEDMTRQGLELGKQPNFVVGTPGRVAELCRGGEIGSGGNGRGMYKPNFTKVKFVVLDEADRLLCPRSGFERDVAEILLQSTTTTTISPTTSSIVTGEQQQQPQPNERRIRRDVCRTLLFSATLTRSLKSLEEMAGAGMGRLPLTKVVIREDGSSWETEDKDDAGKGDRKDKKRRVGSEDDVASNGANDSDDENSDCDASDDEESDHGSTPNIPAGLRQEYIFMPSRVREAYLLCAVRTLMTNGGRGKKVNSNSNGSGWNNNTNSKNVNVAAIMDGGDDDDDFEDNRNDDTTTGKKSRYPLAQSAIIFVPTCERCAHISGILTELGIHNVALHSLLSQNRRLASLGTFQSQRVRVLVATDVASRGLDIPEVDLVINAELPRRAVDYVHRVGRTARAGRRGRAVSLVGEQDVDLVHEAERITGRSLEKCVEITDDMAVRLLGPVAKASRLTKMKLMDIGFDELVAKHRERKRRDRRRREKAERAARRASAKVNGR</sequence>
<dbReference type="Pfam" id="PF00270">
    <property type="entry name" value="DEAD"/>
    <property type="match status" value="1"/>
</dbReference>
<evidence type="ECO:0000256" key="1">
    <source>
        <dbReference type="ARBA" id="ARBA00022741"/>
    </source>
</evidence>
<feature type="compositionally biased region" description="Acidic residues" evidence="7">
    <location>
        <begin position="397"/>
        <end position="413"/>
    </location>
</feature>
<feature type="domain" description="Helicase C-terminal" evidence="9">
    <location>
        <begin position="502"/>
        <end position="644"/>
    </location>
</feature>
<keyword evidence="1 6" id="KW-0547">Nucleotide-binding</keyword>
<dbReference type="AlphaFoldDB" id="A0ABD3M9W7"/>
<dbReference type="InterPro" id="IPR011545">
    <property type="entry name" value="DEAD/DEAH_box_helicase_dom"/>
</dbReference>
<dbReference type="Proteomes" id="UP001530293">
    <property type="component" value="Unassembled WGS sequence"/>
</dbReference>